<protein>
    <submittedName>
        <fullName evidence="2">DinB superfamily protein</fullName>
    </submittedName>
</protein>
<dbReference type="InterPro" id="IPR034660">
    <property type="entry name" value="DinB/YfiT-like"/>
</dbReference>
<dbReference type="OrthoDB" id="1431064at2"/>
<dbReference type="AlphaFoldDB" id="A0A1T4T140"/>
<accession>A0A1T4T140</accession>
<dbReference type="EMBL" id="FUWZ01000003">
    <property type="protein sequence ID" value="SKA34079.1"/>
    <property type="molecule type" value="Genomic_DNA"/>
</dbReference>
<evidence type="ECO:0000259" key="1">
    <source>
        <dbReference type="Pfam" id="PF12867"/>
    </source>
</evidence>
<dbReference type="InterPro" id="IPR024775">
    <property type="entry name" value="DinB-like"/>
</dbReference>
<sequence length="172" mass="20386">MTALLKWADRRFQWGHTVDYVPFFMERLRATAPRLDEMTVLVPEDIMEVRDEGKWSVKEHIGHLSDIELLHDQRLEDLLAGRTLTAADPENRMTVEAHHNQYPISELVYHFRQVRDNFLKQVEHFSAEDMEKRAMHQRLGQQLSLADMLYFIAEHDNHHLTVIAAFLRKHYA</sequence>
<proteinExistence type="predicted"/>
<dbReference type="Proteomes" id="UP000190367">
    <property type="component" value="Unassembled WGS sequence"/>
</dbReference>
<name>A0A1T4T140_9BACT</name>
<evidence type="ECO:0000313" key="3">
    <source>
        <dbReference type="Proteomes" id="UP000190367"/>
    </source>
</evidence>
<dbReference type="RefSeq" id="WP_078671262.1">
    <property type="nucleotide sequence ID" value="NZ_FUWZ01000003.1"/>
</dbReference>
<organism evidence="2 3">
    <name type="scientific">Chitinophaga eiseniae</name>
    <dbReference type="NCBI Taxonomy" id="634771"/>
    <lineage>
        <taxon>Bacteria</taxon>
        <taxon>Pseudomonadati</taxon>
        <taxon>Bacteroidota</taxon>
        <taxon>Chitinophagia</taxon>
        <taxon>Chitinophagales</taxon>
        <taxon>Chitinophagaceae</taxon>
        <taxon>Chitinophaga</taxon>
    </lineage>
</organism>
<dbReference type="Pfam" id="PF12867">
    <property type="entry name" value="DinB_2"/>
    <property type="match status" value="1"/>
</dbReference>
<reference evidence="3" key="1">
    <citation type="submission" date="2017-02" db="EMBL/GenBank/DDBJ databases">
        <authorList>
            <person name="Varghese N."/>
            <person name="Submissions S."/>
        </authorList>
    </citation>
    <scope>NUCLEOTIDE SEQUENCE [LARGE SCALE GENOMIC DNA]</scope>
    <source>
        <strain evidence="3">DSM 22224</strain>
    </source>
</reference>
<dbReference type="Gene3D" id="1.20.120.450">
    <property type="entry name" value="dinb family like domain"/>
    <property type="match status" value="1"/>
</dbReference>
<dbReference type="SUPFAM" id="SSF109854">
    <property type="entry name" value="DinB/YfiT-like putative metalloenzymes"/>
    <property type="match status" value="1"/>
</dbReference>
<gene>
    <name evidence="2" type="ORF">SAMN04488128_103947</name>
</gene>
<evidence type="ECO:0000313" key="2">
    <source>
        <dbReference type="EMBL" id="SKA34079.1"/>
    </source>
</evidence>
<feature type="domain" description="DinB-like" evidence="1">
    <location>
        <begin position="29"/>
        <end position="163"/>
    </location>
</feature>
<keyword evidence="3" id="KW-1185">Reference proteome</keyword>